<gene>
    <name evidence="5" type="ORF">SAMN02745225_02228</name>
</gene>
<evidence type="ECO:0000313" key="5">
    <source>
        <dbReference type="EMBL" id="SHF00350.1"/>
    </source>
</evidence>
<evidence type="ECO:0000313" key="6">
    <source>
        <dbReference type="Proteomes" id="UP000184295"/>
    </source>
</evidence>
<dbReference type="Gene3D" id="3.90.220.20">
    <property type="entry name" value="DNA methylase specificity domains"/>
    <property type="match status" value="1"/>
</dbReference>
<dbReference type="InterPro" id="IPR044946">
    <property type="entry name" value="Restrct_endonuc_typeI_TRD_sf"/>
</dbReference>
<dbReference type="RefSeq" id="WP_072792487.1">
    <property type="nucleotide sequence ID" value="NZ_FQUL01000053.1"/>
</dbReference>
<dbReference type="Proteomes" id="UP000184295">
    <property type="component" value="Unassembled WGS sequence"/>
</dbReference>
<dbReference type="PANTHER" id="PTHR30408">
    <property type="entry name" value="TYPE-1 RESTRICTION ENZYME ECOKI SPECIFICITY PROTEIN"/>
    <property type="match status" value="1"/>
</dbReference>
<comment type="similarity">
    <text evidence="1">Belongs to the type-I restriction system S methylase family.</text>
</comment>
<dbReference type="EMBL" id="FQUL01000053">
    <property type="protein sequence ID" value="SHF00350.1"/>
    <property type="molecule type" value="Genomic_DNA"/>
</dbReference>
<proteinExistence type="inferred from homology"/>
<dbReference type="PANTHER" id="PTHR30408:SF12">
    <property type="entry name" value="TYPE I RESTRICTION ENZYME MJAVIII SPECIFICITY SUBUNIT"/>
    <property type="match status" value="1"/>
</dbReference>
<feature type="domain" description="Type I restriction modification DNA specificity" evidence="4">
    <location>
        <begin position="2"/>
        <end position="179"/>
    </location>
</feature>
<evidence type="ECO:0000256" key="2">
    <source>
        <dbReference type="ARBA" id="ARBA00022747"/>
    </source>
</evidence>
<evidence type="ECO:0000256" key="3">
    <source>
        <dbReference type="ARBA" id="ARBA00023125"/>
    </source>
</evidence>
<protein>
    <submittedName>
        <fullName evidence="5">Type I restriction modification DNA specificity domain-containing protein</fullName>
    </submittedName>
</protein>
<name>A0A1M4Y3V9_9ACTN</name>
<reference evidence="6" key="1">
    <citation type="submission" date="2016-11" db="EMBL/GenBank/DDBJ databases">
        <authorList>
            <person name="Varghese N."/>
            <person name="Submissions S."/>
        </authorList>
    </citation>
    <scope>NUCLEOTIDE SEQUENCE [LARGE SCALE GENOMIC DNA]</scope>
    <source>
        <strain evidence="6">DSM 19514</strain>
    </source>
</reference>
<dbReference type="STRING" id="1121881.SAMN02745225_02228"/>
<keyword evidence="3" id="KW-0238">DNA-binding</keyword>
<keyword evidence="2" id="KW-0680">Restriction system</keyword>
<dbReference type="InterPro" id="IPR052021">
    <property type="entry name" value="Type-I_RS_S_subunit"/>
</dbReference>
<evidence type="ECO:0000259" key="4">
    <source>
        <dbReference type="Pfam" id="PF01420"/>
    </source>
</evidence>
<dbReference type="InterPro" id="IPR000055">
    <property type="entry name" value="Restrct_endonuc_typeI_TRD"/>
</dbReference>
<dbReference type="SUPFAM" id="SSF116734">
    <property type="entry name" value="DNA methylase specificity domain"/>
    <property type="match status" value="1"/>
</dbReference>
<dbReference type="AlphaFoldDB" id="A0A1M4Y3V9"/>
<accession>A0A1M4Y3V9</accession>
<dbReference type="OrthoDB" id="3197085at2"/>
<dbReference type="Pfam" id="PF01420">
    <property type="entry name" value="Methylase_S"/>
    <property type="match status" value="1"/>
</dbReference>
<keyword evidence="6" id="KW-1185">Reference proteome</keyword>
<dbReference type="GO" id="GO:0003677">
    <property type="term" value="F:DNA binding"/>
    <property type="evidence" value="ECO:0007669"/>
    <property type="project" value="UniProtKB-KW"/>
</dbReference>
<sequence>MGELGTIFGGLTGKSKDDFLDGNARFISYVNIFNNIAARLDSDDFVHVDPGERQRSLKRGDILFTGSSETAEEVGMSSVVTREVDEPLYLNSFSIGYRLNESEVLDPEFTKHLFRSEGMRKQLVKTASGVTRFNVSKARLAKVEVPIPVLEEQRRIASVLDKFDALVNDLSIGLPAELNARRKQYEYYRDRLLTFEEAPV</sequence>
<evidence type="ECO:0000256" key="1">
    <source>
        <dbReference type="ARBA" id="ARBA00010923"/>
    </source>
</evidence>
<dbReference type="GO" id="GO:0009307">
    <property type="term" value="P:DNA restriction-modification system"/>
    <property type="evidence" value="ECO:0007669"/>
    <property type="project" value="UniProtKB-KW"/>
</dbReference>
<organism evidence="5 6">
    <name type="scientific">Ferrithrix thermotolerans DSM 19514</name>
    <dbReference type="NCBI Taxonomy" id="1121881"/>
    <lineage>
        <taxon>Bacteria</taxon>
        <taxon>Bacillati</taxon>
        <taxon>Actinomycetota</taxon>
        <taxon>Acidimicrobiia</taxon>
        <taxon>Acidimicrobiales</taxon>
        <taxon>Acidimicrobiaceae</taxon>
        <taxon>Ferrithrix</taxon>
    </lineage>
</organism>